<dbReference type="SUPFAM" id="SSF50044">
    <property type="entry name" value="SH3-domain"/>
    <property type="match status" value="1"/>
</dbReference>
<feature type="compositionally biased region" description="Basic and acidic residues" evidence="9">
    <location>
        <begin position="903"/>
        <end position="919"/>
    </location>
</feature>
<evidence type="ECO:0000259" key="10">
    <source>
        <dbReference type="PROSITE" id="PS50002"/>
    </source>
</evidence>
<dbReference type="InterPro" id="IPR027267">
    <property type="entry name" value="AH/BAR_dom_sf"/>
</dbReference>
<dbReference type="Pfam" id="PF12796">
    <property type="entry name" value="Ank_2"/>
    <property type="match status" value="1"/>
</dbReference>
<dbReference type="SMART" id="SM00105">
    <property type="entry name" value="ArfGap"/>
    <property type="match status" value="1"/>
</dbReference>
<dbReference type="Gene3D" id="2.30.29.30">
    <property type="entry name" value="Pleckstrin-homology domain (PH domain)/Phosphotyrosine-binding domain (PTB)"/>
    <property type="match status" value="1"/>
</dbReference>
<keyword evidence="8" id="KW-0175">Coiled coil</keyword>
<feature type="domain" description="SH3" evidence="10">
    <location>
        <begin position="942"/>
        <end position="1003"/>
    </location>
</feature>
<feature type="compositionally biased region" description="Low complexity" evidence="9">
    <location>
        <begin position="699"/>
        <end position="721"/>
    </location>
</feature>
<evidence type="ECO:0000256" key="2">
    <source>
        <dbReference type="ARBA" id="ARBA00022723"/>
    </source>
</evidence>
<comment type="similarity">
    <text evidence="4">Belongs to the protein kinase superfamily. CAMK Ser/Thr protein kinase family. Tribbles subfamily.</text>
</comment>
<dbReference type="Pfam" id="PF00169">
    <property type="entry name" value="PH"/>
    <property type="match status" value="1"/>
</dbReference>
<dbReference type="Pfam" id="PF00018">
    <property type="entry name" value="SH3_1"/>
    <property type="match status" value="1"/>
</dbReference>
<dbReference type="InterPro" id="IPR011009">
    <property type="entry name" value="Kinase-like_dom_sf"/>
</dbReference>
<dbReference type="GO" id="GO:0008270">
    <property type="term" value="F:zinc ion binding"/>
    <property type="evidence" value="ECO:0007669"/>
    <property type="project" value="UniProtKB-KW"/>
</dbReference>
<dbReference type="InterPro" id="IPR002110">
    <property type="entry name" value="Ankyrin_rpt"/>
</dbReference>
<dbReference type="InterPro" id="IPR000719">
    <property type="entry name" value="Prot_kinase_dom"/>
</dbReference>
<dbReference type="SUPFAM" id="SSF56112">
    <property type="entry name" value="Protein kinase-like (PK-like)"/>
    <property type="match status" value="1"/>
</dbReference>
<dbReference type="SMART" id="SM00233">
    <property type="entry name" value="PH"/>
    <property type="match status" value="1"/>
</dbReference>
<dbReference type="PROSITE" id="PS50297">
    <property type="entry name" value="ANK_REP_REGION"/>
    <property type="match status" value="1"/>
</dbReference>
<dbReference type="SUPFAM" id="SSF103657">
    <property type="entry name" value="BAR/IMD domain-like"/>
    <property type="match status" value="1"/>
</dbReference>
<dbReference type="PANTHER" id="PTHR45854">
    <property type="entry name" value="ASAP FAMILY MEMBER"/>
    <property type="match status" value="1"/>
</dbReference>
<dbReference type="PROSITE" id="PS50002">
    <property type="entry name" value="SH3"/>
    <property type="match status" value="1"/>
</dbReference>
<dbReference type="InterPro" id="IPR036770">
    <property type="entry name" value="Ankyrin_rpt-contain_sf"/>
</dbReference>
<evidence type="ECO:0000256" key="6">
    <source>
        <dbReference type="PROSITE-ProRule" id="PRU00192"/>
    </source>
</evidence>
<dbReference type="GO" id="GO:0005524">
    <property type="term" value="F:ATP binding"/>
    <property type="evidence" value="ECO:0007669"/>
    <property type="project" value="InterPro"/>
</dbReference>
<dbReference type="SMART" id="SM00326">
    <property type="entry name" value="SH3"/>
    <property type="match status" value="1"/>
</dbReference>
<dbReference type="FunFam" id="1.10.510.10:FF:000153">
    <property type="entry name" value="Tribbles homolog 2"/>
    <property type="match status" value="1"/>
</dbReference>
<feature type="compositionally biased region" description="Polar residues" evidence="9">
    <location>
        <begin position="764"/>
        <end position="781"/>
    </location>
</feature>
<dbReference type="PROSITE" id="PS50115">
    <property type="entry name" value="ARFGAP"/>
    <property type="match status" value="1"/>
</dbReference>
<dbReference type="Gene3D" id="3.30.200.20">
    <property type="entry name" value="Phosphorylase Kinase, domain 1"/>
    <property type="match status" value="1"/>
</dbReference>
<evidence type="ECO:0000256" key="3">
    <source>
        <dbReference type="ARBA" id="ARBA00022833"/>
    </source>
</evidence>
<dbReference type="CDD" id="cd07604">
    <property type="entry name" value="BAR_ASAPs"/>
    <property type="match status" value="1"/>
</dbReference>
<dbReference type="CDD" id="cd08834">
    <property type="entry name" value="ArfGap_ASAP"/>
    <property type="match status" value="1"/>
</dbReference>
<keyword evidence="1 6" id="KW-0728">SH3 domain</keyword>
<gene>
    <name evidence="14" type="ORF">HOLleu_39736</name>
</gene>
<sequence length="1333" mass="149132">MVPSLDADRSGLNKMKKCVKAVCGSGNTYVGNLIEFSENLEKLGGATLNREAEADLGAAFLKFSVVSKEIAALVKTLVQSLNNIVTFPLDSLLKGDLKGQKGDLKKPFEKAWKDYESKYSKIEREKKQLAKDAGLIRTTVSGPEYLIKVNEIKSKKGTEMVQHLVEYFRAEDCFFKDGLNTIENFKSYIDELSTQISHIKAEQDEERKKLVELKNSIKAALNLDKDVTPDKAGYSLHQLETNLELGTEISGHLYKRTEGIRKVYQKRKCNVQGGYLYIAHSTSSKPPAKLNLLTCQIKPSLEEQGKKYFVLVAKDRTYNFMTDTEEEAETWISVLNNSKKYALEAVFDESSSPRDVPSQGLQDLTESILREVRRLPGNDVCCDCSSPDPQWLSTNLGIITCIECSGVHRDMGVHISRVQSLELDRLGTAQLLVSSFDIFIQRDDGDEKSRRRRRLEKFGRKLLLHHHSIYLLSLAKLANTIGNETFNDVFEANCDQAKKPIPTSSMDHRKEFIRSKYEKKEFVLKTTNSSQSLLDDLRQAVLLSDISQLLRPNGSTALHMALEKLDETNLHILDFMVQNTNNVSPQREDGNTPLHVAALNNKTEGIKLLLRGKALVNAENKAGETPLAIAEKKGFHACQDLLQQAAGEKKLAVCEHIDYAWRVSQDVNDDTVDFSDDDLEEREKPARTFQPNSHKRPISNRSSQNLSSSPTSSSGVNYGLSSRDRLSSDSLSGHSRSRSSTDSMITEKPAMPPPPVPPRRAVGSISNSNSSRGKKTAQSPGEQGHKRNSSDPSLVITDPPPPPERVESISSASQKVKSSPKPNSGSATPPPIPRASSQVEAMKQMLAKRPDLLPKPPSSNSHHSPAVPAKNVASTTRDMNNHSTFNKSGSLPRVLPPNPRPTSQHDSDSRSNSSSRHDSVTTPSDVEDAKPLPAPRQAKPLPKKKRVRALYDCEADYPDELTFKEGDVIIVTGEADPEWWVPHIGRGALGQFINVGSLDPRKGAWIPGRADPDGTPDAAFVDSGLTAWKLPNVICWQQYWQYVNRWPILDHWTVILYPEMNILLAEPYLTHATQLRWKIVPRSKYQETFAPRFAMEPHEHINNIHEALFDGNYVYVFFPPTFLDIHTFIRNQRKLKEPQAAKLFYQIVSAVSHCHKSGVVLRDLKLRKFVFADEELTSLVLDNLEDAHILPNPLDDTLQDKHGCPAYVSPEILNTSGGPYSGKCADVWSVGVILYTMLVGRYPFHDAELSKLFSKIRKGLFVVPDSLSPLAKCLLHSILRVDPNERLTTEEILDHPWFHSTAESSLRSSGKNKGRDQMVPDVVFEEEDMFFFT</sequence>
<feature type="coiled-coil region" evidence="8">
    <location>
        <begin position="189"/>
        <end position="223"/>
    </location>
</feature>
<dbReference type="Gene3D" id="1.25.40.20">
    <property type="entry name" value="Ankyrin repeat-containing domain"/>
    <property type="match status" value="1"/>
</dbReference>
<dbReference type="SUPFAM" id="SSF50729">
    <property type="entry name" value="PH domain-like"/>
    <property type="match status" value="1"/>
</dbReference>
<dbReference type="PROSITE" id="PS50003">
    <property type="entry name" value="PH_DOMAIN"/>
    <property type="match status" value="1"/>
</dbReference>
<accession>A0A9Q1BCJ1</accession>
<evidence type="ECO:0000313" key="15">
    <source>
        <dbReference type="Proteomes" id="UP001152320"/>
    </source>
</evidence>
<dbReference type="SUPFAM" id="SSF57863">
    <property type="entry name" value="ArfGap/RecO-like zinc finger"/>
    <property type="match status" value="2"/>
</dbReference>
<reference evidence="14" key="1">
    <citation type="submission" date="2021-10" db="EMBL/GenBank/DDBJ databases">
        <title>Tropical sea cucumber genome reveals ecological adaptation and Cuvierian tubules defense mechanism.</title>
        <authorList>
            <person name="Chen T."/>
        </authorList>
    </citation>
    <scope>NUCLEOTIDE SEQUENCE</scope>
    <source>
        <strain evidence="14">Nanhai2018</strain>
        <tissue evidence="14">Muscle</tissue>
    </source>
</reference>
<protein>
    <submittedName>
        <fullName evidence="14">Arf-GAP with SH3 domain, ANK repeat and PH domain-containing protein 2</fullName>
    </submittedName>
</protein>
<dbReference type="InterPro" id="IPR001849">
    <property type="entry name" value="PH_domain"/>
</dbReference>
<dbReference type="InterPro" id="IPR001452">
    <property type="entry name" value="SH3_domain"/>
</dbReference>
<feature type="domain" description="Arf-GAP" evidence="13">
    <location>
        <begin position="366"/>
        <end position="530"/>
    </location>
</feature>
<keyword evidence="15" id="KW-1185">Reference proteome</keyword>
<keyword evidence="2" id="KW-0479">Metal-binding</keyword>
<dbReference type="Pfam" id="PF01412">
    <property type="entry name" value="ArfGap"/>
    <property type="match status" value="1"/>
</dbReference>
<dbReference type="Gene3D" id="1.10.220.150">
    <property type="entry name" value="Arf GTPase activating protein"/>
    <property type="match status" value="1"/>
</dbReference>
<evidence type="ECO:0000256" key="7">
    <source>
        <dbReference type="PROSITE-ProRule" id="PRU00288"/>
    </source>
</evidence>
<dbReference type="PROSITE" id="PS50011">
    <property type="entry name" value="PROTEIN_KINASE_DOM"/>
    <property type="match status" value="1"/>
</dbReference>
<dbReference type="InterPro" id="IPR037278">
    <property type="entry name" value="ARFGAP/RecO"/>
</dbReference>
<dbReference type="SUPFAM" id="SSF48403">
    <property type="entry name" value="Ankyrin repeat"/>
    <property type="match status" value="1"/>
</dbReference>
<feature type="compositionally biased region" description="Low complexity" evidence="9">
    <location>
        <begin position="728"/>
        <end position="743"/>
    </location>
</feature>
<dbReference type="OrthoDB" id="435430at2759"/>
<evidence type="ECO:0000259" key="13">
    <source>
        <dbReference type="PROSITE" id="PS50115"/>
    </source>
</evidence>
<dbReference type="Gene3D" id="2.30.30.40">
    <property type="entry name" value="SH3 Domains"/>
    <property type="match status" value="1"/>
</dbReference>
<dbReference type="PANTHER" id="PTHR45854:SF3">
    <property type="entry name" value="ARFGAP WITH SH3 DOMAIN, ANK REPEAT AND PH DOMAIN-CONTAINING PROTEIN"/>
    <property type="match status" value="1"/>
</dbReference>
<dbReference type="PRINTS" id="PR00405">
    <property type="entry name" value="REVINTRACTNG"/>
</dbReference>
<evidence type="ECO:0000256" key="5">
    <source>
        <dbReference type="PROSITE-ProRule" id="PRU00023"/>
    </source>
</evidence>
<dbReference type="GO" id="GO:0004672">
    <property type="term" value="F:protein kinase activity"/>
    <property type="evidence" value="ECO:0007669"/>
    <property type="project" value="InterPro"/>
</dbReference>
<dbReference type="Pfam" id="PF16746">
    <property type="entry name" value="BAR_3"/>
    <property type="match status" value="1"/>
</dbReference>
<dbReference type="EMBL" id="JAIZAY010000022">
    <property type="protein sequence ID" value="KAJ8020209.1"/>
    <property type="molecule type" value="Genomic_DNA"/>
</dbReference>
<dbReference type="GO" id="GO:0005096">
    <property type="term" value="F:GTPase activator activity"/>
    <property type="evidence" value="ECO:0007669"/>
    <property type="project" value="InterPro"/>
</dbReference>
<name>A0A9Q1BCJ1_HOLLE</name>
<feature type="compositionally biased region" description="Acidic residues" evidence="9">
    <location>
        <begin position="670"/>
        <end position="680"/>
    </location>
</feature>
<feature type="domain" description="PH" evidence="11">
    <location>
        <begin position="246"/>
        <end position="340"/>
    </location>
</feature>
<comment type="caution">
    <text evidence="14">The sequence shown here is derived from an EMBL/GenBank/DDBJ whole genome shotgun (WGS) entry which is preliminary data.</text>
</comment>
<feature type="region of interest" description="Disordered" evidence="9">
    <location>
        <begin position="670"/>
        <end position="945"/>
    </location>
</feature>
<evidence type="ECO:0000259" key="12">
    <source>
        <dbReference type="PROSITE" id="PS50011"/>
    </source>
</evidence>
<dbReference type="Gene3D" id="1.20.1270.60">
    <property type="entry name" value="Arfaptin homology (AH) domain/BAR domain"/>
    <property type="match status" value="1"/>
</dbReference>
<dbReference type="InterPro" id="IPR004148">
    <property type="entry name" value="BAR_dom"/>
</dbReference>
<dbReference type="GO" id="GO:0005737">
    <property type="term" value="C:cytoplasm"/>
    <property type="evidence" value="ECO:0007669"/>
    <property type="project" value="InterPro"/>
</dbReference>
<keyword evidence="7" id="KW-0863">Zinc-finger</keyword>
<feature type="domain" description="Protein kinase" evidence="12">
    <location>
        <begin position="978"/>
        <end position="1298"/>
    </location>
</feature>
<evidence type="ECO:0000256" key="9">
    <source>
        <dbReference type="SAM" id="MobiDB-lite"/>
    </source>
</evidence>
<organism evidence="14 15">
    <name type="scientific">Holothuria leucospilota</name>
    <name type="common">Black long sea cucumber</name>
    <name type="synonym">Mertensiothuria leucospilota</name>
    <dbReference type="NCBI Taxonomy" id="206669"/>
    <lineage>
        <taxon>Eukaryota</taxon>
        <taxon>Metazoa</taxon>
        <taxon>Echinodermata</taxon>
        <taxon>Eleutherozoa</taxon>
        <taxon>Echinozoa</taxon>
        <taxon>Holothuroidea</taxon>
        <taxon>Aspidochirotacea</taxon>
        <taxon>Aspidochirotida</taxon>
        <taxon>Holothuriidae</taxon>
        <taxon>Holothuria</taxon>
    </lineage>
</organism>
<evidence type="ECO:0000256" key="4">
    <source>
        <dbReference type="ARBA" id="ARBA00038180"/>
    </source>
</evidence>
<feature type="compositionally biased region" description="Low complexity" evidence="9">
    <location>
        <begin position="808"/>
        <end position="821"/>
    </location>
</feature>
<evidence type="ECO:0000256" key="1">
    <source>
        <dbReference type="ARBA" id="ARBA00022443"/>
    </source>
</evidence>
<feature type="repeat" description="ANK" evidence="5">
    <location>
        <begin position="589"/>
        <end position="621"/>
    </location>
</feature>
<dbReference type="SMART" id="SM00248">
    <property type="entry name" value="ANK"/>
    <property type="match status" value="3"/>
</dbReference>
<keyword evidence="5" id="KW-0040">ANK repeat</keyword>
<dbReference type="InterPro" id="IPR043593">
    <property type="entry name" value="ASAP"/>
</dbReference>
<keyword evidence="3" id="KW-0862">Zinc</keyword>
<evidence type="ECO:0000259" key="11">
    <source>
        <dbReference type="PROSITE" id="PS50003"/>
    </source>
</evidence>
<dbReference type="Gene3D" id="1.10.510.10">
    <property type="entry name" value="Transferase(Phosphotransferase) domain 1"/>
    <property type="match status" value="1"/>
</dbReference>
<dbReference type="InterPro" id="IPR011993">
    <property type="entry name" value="PH-like_dom_sf"/>
</dbReference>
<evidence type="ECO:0000256" key="8">
    <source>
        <dbReference type="SAM" id="Coils"/>
    </source>
</evidence>
<dbReference type="Proteomes" id="UP001152320">
    <property type="component" value="Chromosome 22"/>
</dbReference>
<dbReference type="SMART" id="SM00220">
    <property type="entry name" value="S_TKc"/>
    <property type="match status" value="1"/>
</dbReference>
<dbReference type="InterPro" id="IPR001164">
    <property type="entry name" value="ArfGAP_dom"/>
</dbReference>
<feature type="compositionally biased region" description="Polar residues" evidence="9">
    <location>
        <begin position="872"/>
        <end position="889"/>
    </location>
</feature>
<proteinExistence type="inferred from homology"/>
<evidence type="ECO:0000313" key="14">
    <source>
        <dbReference type="EMBL" id="KAJ8020209.1"/>
    </source>
</evidence>
<dbReference type="InterPro" id="IPR038508">
    <property type="entry name" value="ArfGAP_dom_sf"/>
</dbReference>
<dbReference type="PROSITE" id="PS50088">
    <property type="entry name" value="ANK_REPEAT"/>
    <property type="match status" value="1"/>
</dbReference>
<dbReference type="Pfam" id="PF00069">
    <property type="entry name" value="Pkinase"/>
    <property type="match status" value="1"/>
</dbReference>
<dbReference type="InterPro" id="IPR036028">
    <property type="entry name" value="SH3-like_dom_sf"/>
</dbReference>